<dbReference type="Proteomes" id="UP000095767">
    <property type="component" value="Unassembled WGS sequence"/>
</dbReference>
<dbReference type="STRING" id="888268.A0A1E5V0G6"/>
<comment type="caution">
    <text evidence="1">The sequence shown here is derived from an EMBL/GenBank/DDBJ whole genome shotgun (WGS) entry which is preliminary data.</text>
</comment>
<dbReference type="Gene3D" id="3.80.10.10">
    <property type="entry name" value="Ribonuclease Inhibitor"/>
    <property type="match status" value="1"/>
</dbReference>
<name>A0A1E5V0G6_9POAL</name>
<organism evidence="1 2">
    <name type="scientific">Dichanthelium oligosanthes</name>
    <dbReference type="NCBI Taxonomy" id="888268"/>
    <lineage>
        <taxon>Eukaryota</taxon>
        <taxon>Viridiplantae</taxon>
        <taxon>Streptophyta</taxon>
        <taxon>Embryophyta</taxon>
        <taxon>Tracheophyta</taxon>
        <taxon>Spermatophyta</taxon>
        <taxon>Magnoliopsida</taxon>
        <taxon>Liliopsida</taxon>
        <taxon>Poales</taxon>
        <taxon>Poaceae</taxon>
        <taxon>PACMAD clade</taxon>
        <taxon>Panicoideae</taxon>
        <taxon>Panicodae</taxon>
        <taxon>Paniceae</taxon>
        <taxon>Dichantheliinae</taxon>
        <taxon>Dichanthelium</taxon>
    </lineage>
</organism>
<evidence type="ECO:0000313" key="1">
    <source>
        <dbReference type="EMBL" id="OEL18524.1"/>
    </source>
</evidence>
<feature type="non-terminal residue" evidence="1">
    <location>
        <position position="1"/>
    </location>
</feature>
<protein>
    <recommendedName>
        <fullName evidence="3">LRR receptor-like serine/threonine-protein kinase</fullName>
    </recommendedName>
</protein>
<sequence length="144" mass="15944">SSGRAKYCAAQYFVSLCVIPSNFQNAYAHPTDLGLRSLERLLLQRNKFLGSIPDSIGNLSWLGRIDLSQNQLSSTIPASVFNTDRLTKLNVSHNCFTGMLPTDVALLVSQNLSQQCKILSQHHISAPPFLCLIFPLFFLDKTCA</sequence>
<dbReference type="PANTHER" id="PTHR48009:SF4">
    <property type="entry name" value="LEUCINE-RICH REPEAT (LRR) FAMILY PROTEIN"/>
    <property type="match status" value="1"/>
</dbReference>
<dbReference type="InterPro" id="IPR032675">
    <property type="entry name" value="LRR_dom_sf"/>
</dbReference>
<dbReference type="Pfam" id="PF13855">
    <property type="entry name" value="LRR_8"/>
    <property type="match status" value="1"/>
</dbReference>
<dbReference type="AlphaFoldDB" id="A0A1E5V0G6"/>
<dbReference type="SUPFAM" id="SSF52058">
    <property type="entry name" value="L domain-like"/>
    <property type="match status" value="1"/>
</dbReference>
<dbReference type="PANTHER" id="PTHR48009">
    <property type="entry name" value="LEUCINE-RICH REPEAT (LRR) FAMILY PROTEIN"/>
    <property type="match status" value="1"/>
</dbReference>
<dbReference type="InterPro" id="IPR053213">
    <property type="entry name" value="RLP29"/>
</dbReference>
<keyword evidence="2" id="KW-1185">Reference proteome</keyword>
<dbReference type="InterPro" id="IPR001611">
    <property type="entry name" value="Leu-rich_rpt"/>
</dbReference>
<reference evidence="1 2" key="1">
    <citation type="submission" date="2016-09" db="EMBL/GenBank/DDBJ databases">
        <title>The draft genome of Dichanthelium oligosanthes: A C3 panicoid grass species.</title>
        <authorList>
            <person name="Studer A.J."/>
            <person name="Schnable J.C."/>
            <person name="Brutnell T.P."/>
        </authorList>
    </citation>
    <scope>NUCLEOTIDE SEQUENCE [LARGE SCALE GENOMIC DNA]</scope>
    <source>
        <strain evidence="2">cv. Kellogg 1175</strain>
        <tissue evidence="1">Leaf</tissue>
    </source>
</reference>
<accession>A0A1E5V0G6</accession>
<proteinExistence type="predicted"/>
<dbReference type="OrthoDB" id="1706439at2759"/>
<dbReference type="EMBL" id="LWDX02056385">
    <property type="protein sequence ID" value="OEL18524.1"/>
    <property type="molecule type" value="Genomic_DNA"/>
</dbReference>
<evidence type="ECO:0000313" key="2">
    <source>
        <dbReference type="Proteomes" id="UP000095767"/>
    </source>
</evidence>
<gene>
    <name evidence="1" type="ORF">BAE44_0020457</name>
</gene>
<evidence type="ECO:0008006" key="3">
    <source>
        <dbReference type="Google" id="ProtNLM"/>
    </source>
</evidence>